<dbReference type="PANTHER" id="PTHR21549:SF1">
    <property type="entry name" value="COILED-COIL DOMAIN-CONTAINING PROTEIN 148"/>
    <property type="match status" value="1"/>
</dbReference>
<dbReference type="InterPro" id="IPR039902">
    <property type="entry name" value="CCDC148/CCDC112"/>
</dbReference>
<feature type="region of interest" description="Disordered" evidence="3">
    <location>
        <begin position="573"/>
        <end position="602"/>
    </location>
</feature>
<keyword evidence="1 2" id="KW-0175">Coiled coil</keyword>
<dbReference type="Proteomes" id="UP001651158">
    <property type="component" value="Unassembled WGS sequence"/>
</dbReference>
<evidence type="ECO:0000256" key="1">
    <source>
        <dbReference type="ARBA" id="ARBA00023054"/>
    </source>
</evidence>
<evidence type="ECO:0000313" key="5">
    <source>
        <dbReference type="Proteomes" id="UP001651158"/>
    </source>
</evidence>
<dbReference type="PANTHER" id="PTHR21549">
    <property type="entry name" value="MUTATED IN BLADDER CANCER 1"/>
    <property type="match status" value="1"/>
</dbReference>
<evidence type="ECO:0000256" key="3">
    <source>
        <dbReference type="SAM" id="MobiDB-lite"/>
    </source>
</evidence>
<evidence type="ECO:0000256" key="2">
    <source>
        <dbReference type="SAM" id="Coils"/>
    </source>
</evidence>
<sequence>MDVRLKFRHLQPANVAALKAKIAQVNKDTTQTYEKLSLLARSRNSMHDAQMHRIHFVIWLDASRKQQDAARKLFNDLKILVYDNTSLNSISWDEKNSSLIQLLDAQSLDLENFKAGVIQPLTQLRLEIKRSLHSSHGLRAALRDAYTNIEAEAFKLLQREVEVNAFPPTSRWNNIEQLREESIAEDESSGIPPEAWKWDTHDEKFRADLLSEFVYLDAAFINKVKDAKKEFLNLESAYGLKEWKLEDFLLVEFLWDVYNSSEIPQKRRNCIDLLKRFPSLRARGSYASFLSYDTTMLLALLLDFFRDHDMLKVKLEDAVLAWTRARQDLADRIHVTLEDALEEHCKRKRDKTSTDKQRVLCQQLTEKAGFRLVQRWRKEKAELEDLEFRAREAKRAAEMARAKERQEREDRRRQTIKNKIQAQRELQLREKAEFEAAEHLRLEELRRVFDRQRHQDTRRLLEIAKMHLQRQSACRMEAFKEAARRAEATEARLEALRVRVRPKVPDDPLRVFANTKLASKTQPPQGGVSPTEIWQGDSRRGEARRGDVRSLHQLTLDSTDLTTLITNIFSQQQSPWPSFSAAASSSSSSSASSASFSRPSLK</sequence>
<comment type="caution">
    <text evidence="4">The sequence shown here is derived from an EMBL/GenBank/DDBJ whole genome shotgun (WGS) entry which is preliminary data.</text>
</comment>
<feature type="compositionally biased region" description="Basic and acidic residues" evidence="3">
    <location>
        <begin position="537"/>
        <end position="546"/>
    </location>
</feature>
<name>A0ABR4QF18_9CEST</name>
<proteinExistence type="predicted"/>
<gene>
    <name evidence="4" type="ORF">TcWFU_009356</name>
</gene>
<keyword evidence="5" id="KW-1185">Reference proteome</keyword>
<evidence type="ECO:0000313" key="4">
    <source>
        <dbReference type="EMBL" id="KAL5108180.1"/>
    </source>
</evidence>
<feature type="region of interest" description="Disordered" evidence="3">
    <location>
        <begin position="518"/>
        <end position="546"/>
    </location>
</feature>
<protein>
    <submittedName>
        <fullName evidence="4">Uncharacterized protein</fullName>
    </submittedName>
</protein>
<dbReference type="EMBL" id="JAKROA010000004">
    <property type="protein sequence ID" value="KAL5108180.1"/>
    <property type="molecule type" value="Genomic_DNA"/>
</dbReference>
<reference evidence="4 5" key="1">
    <citation type="journal article" date="2022" name="Front. Cell. Infect. Microbiol.">
        <title>The Genomes of Two Strains of Taenia crassiceps the Animal Model for the Study of Human Cysticercosis.</title>
        <authorList>
            <person name="Bobes R.J."/>
            <person name="Estrada K."/>
            <person name="Rios-Valencia D.G."/>
            <person name="Calderon-Gallegos A."/>
            <person name="de la Torre P."/>
            <person name="Carrero J.C."/>
            <person name="Sanchez-Flores A."/>
            <person name="Laclette J.P."/>
        </authorList>
    </citation>
    <scope>NUCLEOTIDE SEQUENCE [LARGE SCALE GENOMIC DNA]</scope>
    <source>
        <strain evidence="4">WFUcys</strain>
    </source>
</reference>
<organism evidence="4 5">
    <name type="scientific">Taenia crassiceps</name>
    <dbReference type="NCBI Taxonomy" id="6207"/>
    <lineage>
        <taxon>Eukaryota</taxon>
        <taxon>Metazoa</taxon>
        <taxon>Spiralia</taxon>
        <taxon>Lophotrochozoa</taxon>
        <taxon>Platyhelminthes</taxon>
        <taxon>Cestoda</taxon>
        <taxon>Eucestoda</taxon>
        <taxon>Cyclophyllidea</taxon>
        <taxon>Taeniidae</taxon>
        <taxon>Taenia</taxon>
    </lineage>
</organism>
<accession>A0ABR4QF18</accession>
<feature type="coiled-coil region" evidence="2">
    <location>
        <begin position="376"/>
        <end position="419"/>
    </location>
</feature>